<feature type="domain" description="CN hydrolase" evidence="3">
    <location>
        <begin position="212"/>
        <end position="413"/>
    </location>
</feature>
<feature type="transmembrane region" description="Helical" evidence="2">
    <location>
        <begin position="133"/>
        <end position="151"/>
    </location>
</feature>
<dbReference type="Gene3D" id="3.60.110.10">
    <property type="entry name" value="Carbon-nitrogen hydrolase"/>
    <property type="match status" value="1"/>
</dbReference>
<evidence type="ECO:0000313" key="4">
    <source>
        <dbReference type="EMBL" id="MFC5385948.1"/>
    </source>
</evidence>
<accession>A0ABW0GZP3</accession>
<dbReference type="EMBL" id="JBHSLL010000020">
    <property type="protein sequence ID" value="MFC5385948.1"/>
    <property type="molecule type" value="Genomic_DNA"/>
</dbReference>
<feature type="transmembrane region" description="Helical" evidence="2">
    <location>
        <begin position="101"/>
        <end position="121"/>
    </location>
</feature>
<dbReference type="Proteomes" id="UP001596016">
    <property type="component" value="Unassembled WGS sequence"/>
</dbReference>
<proteinExistence type="predicted"/>
<feature type="transmembrane region" description="Helical" evidence="2">
    <location>
        <begin position="157"/>
        <end position="178"/>
    </location>
</feature>
<dbReference type="NCBIfam" id="NF010398">
    <property type="entry name" value="PRK13825.1-2"/>
    <property type="match status" value="1"/>
</dbReference>
<comment type="caution">
    <text evidence="4">The sequence shown here is derived from an EMBL/GenBank/DDBJ whole genome shotgun (WGS) entry which is preliminary data.</text>
</comment>
<name>A0ABW0GZP3_9HYPH</name>
<feature type="region of interest" description="Disordered" evidence="1">
    <location>
        <begin position="1"/>
        <end position="22"/>
    </location>
</feature>
<keyword evidence="2" id="KW-0472">Membrane</keyword>
<evidence type="ECO:0000313" key="5">
    <source>
        <dbReference type="Proteomes" id="UP001596016"/>
    </source>
</evidence>
<feature type="compositionally biased region" description="Low complexity" evidence="1">
    <location>
        <begin position="12"/>
        <end position="22"/>
    </location>
</feature>
<dbReference type="Pfam" id="PF00795">
    <property type="entry name" value="CN_hydrolase"/>
    <property type="match status" value="1"/>
</dbReference>
<evidence type="ECO:0000256" key="1">
    <source>
        <dbReference type="SAM" id="MobiDB-lite"/>
    </source>
</evidence>
<feature type="compositionally biased region" description="Basic and acidic residues" evidence="1">
    <location>
        <begin position="1"/>
        <end position="10"/>
    </location>
</feature>
<evidence type="ECO:0000256" key="2">
    <source>
        <dbReference type="SAM" id="Phobius"/>
    </source>
</evidence>
<keyword evidence="5" id="KW-1185">Reference proteome</keyword>
<organism evidence="4 5">
    <name type="scientific">Aquamicrobium segne</name>
    <dbReference type="NCBI Taxonomy" id="469547"/>
    <lineage>
        <taxon>Bacteria</taxon>
        <taxon>Pseudomonadati</taxon>
        <taxon>Pseudomonadota</taxon>
        <taxon>Alphaproteobacteria</taxon>
        <taxon>Hyphomicrobiales</taxon>
        <taxon>Phyllobacteriaceae</taxon>
        <taxon>Aquamicrobium</taxon>
    </lineage>
</organism>
<keyword evidence="2" id="KW-0812">Transmembrane</keyword>
<protein>
    <submittedName>
        <fullName evidence="4">Conjugal transfer protein TraB</fullName>
    </submittedName>
</protein>
<reference evidence="5" key="1">
    <citation type="journal article" date="2019" name="Int. J. Syst. Evol. Microbiol.">
        <title>The Global Catalogue of Microorganisms (GCM) 10K type strain sequencing project: providing services to taxonomists for standard genome sequencing and annotation.</title>
        <authorList>
            <consortium name="The Broad Institute Genomics Platform"/>
            <consortium name="The Broad Institute Genome Sequencing Center for Infectious Disease"/>
            <person name="Wu L."/>
            <person name="Ma J."/>
        </authorList>
    </citation>
    <scope>NUCLEOTIDE SEQUENCE [LARGE SCALE GENOMIC DNA]</scope>
    <source>
        <strain evidence="5">CGMCC 4.1415</strain>
    </source>
</reference>
<dbReference type="RefSeq" id="WP_378228874.1">
    <property type="nucleotide sequence ID" value="NZ_JBHSLL010000020.1"/>
</dbReference>
<dbReference type="PROSITE" id="PS50263">
    <property type="entry name" value="CN_HYDROLASE"/>
    <property type="match status" value="1"/>
</dbReference>
<dbReference type="InterPro" id="IPR003010">
    <property type="entry name" value="C-N_Hydrolase"/>
</dbReference>
<dbReference type="InterPro" id="IPR036526">
    <property type="entry name" value="C-N_Hydrolase_sf"/>
</dbReference>
<keyword evidence="2" id="KW-1133">Transmembrane helix</keyword>
<feature type="transmembrane region" description="Helical" evidence="2">
    <location>
        <begin position="185"/>
        <end position="203"/>
    </location>
</feature>
<gene>
    <name evidence="4" type="ORF">ACFPLB_08220</name>
</gene>
<evidence type="ECO:0000259" key="3">
    <source>
        <dbReference type="PROSITE" id="PS50263"/>
    </source>
</evidence>
<sequence>MTRDISDRSRHPGSSASPGLSSLSDNDRIKVIGLSALATGSGVIAWSGEPRLLPVAFLFPALWALAPSRLSAVIVSAAYFLAASRGLPQGVANFYGSGHGAGLALWLGAALAFVVVHAVLWTLRPGLTRPIRYGVAALLVSVPPFGIVGWAHPITAAGILFPGWGWWGLVLAALGLLAATTRYRVIVLPVFASFWMISTVTWADPEGPPDWVGIDTEFGGQQGEYAGYLQYRETLALVDAAPNAGRNVVVLPESAAGIWTPTVEHLWSAALSDTDAIVVAGAITVDRQGYDNVMLAVPAAGTQTQILYRERMPVPVSMWQPWRQWTGGSGGARAHFFANPVFELAGQRVAPLICYEQLLIWPILQSAWHDPDVIVAIGNGWWTNGTNIIAIQKAAAIAWARLFGLTLVMAFNS</sequence>
<feature type="transmembrane region" description="Helical" evidence="2">
    <location>
        <begin position="55"/>
        <end position="81"/>
    </location>
</feature>
<dbReference type="SUPFAM" id="SSF56317">
    <property type="entry name" value="Carbon-nitrogen hydrolase"/>
    <property type="match status" value="1"/>
</dbReference>